<organism evidence="3">
    <name type="scientific">freshwater metagenome</name>
    <dbReference type="NCBI Taxonomy" id="449393"/>
    <lineage>
        <taxon>unclassified sequences</taxon>
        <taxon>metagenomes</taxon>
        <taxon>ecological metagenomes</taxon>
    </lineage>
</organism>
<protein>
    <submittedName>
        <fullName evidence="3">Unannotated protein</fullName>
    </submittedName>
</protein>
<evidence type="ECO:0000256" key="1">
    <source>
        <dbReference type="SAM" id="MobiDB-lite"/>
    </source>
</evidence>
<dbReference type="InterPro" id="IPR019099">
    <property type="entry name" value="Uncharacterised_PGPGW_TM"/>
</dbReference>
<dbReference type="Pfam" id="PF09656">
    <property type="entry name" value="PGPGW"/>
    <property type="match status" value="1"/>
</dbReference>
<evidence type="ECO:0000313" key="3">
    <source>
        <dbReference type="EMBL" id="CAB4924085.1"/>
    </source>
</evidence>
<dbReference type="EMBL" id="CAFBMS010000073">
    <property type="protein sequence ID" value="CAB4924085.1"/>
    <property type="molecule type" value="Genomic_DNA"/>
</dbReference>
<feature type="region of interest" description="Disordered" evidence="1">
    <location>
        <begin position="68"/>
        <end position="88"/>
    </location>
</feature>
<keyword evidence="2" id="KW-0472">Membrane</keyword>
<name>A0A6J7I000_9ZZZZ</name>
<sequence>MQLGKTWKLVPKPLRQLIVLVIGVTLIIIGGLLIVLPGPFTLPFVFAGLVVLAAEFVWAERILLRAKHHAKKADPRKFFKKKPPRDNS</sequence>
<feature type="transmembrane region" description="Helical" evidence="2">
    <location>
        <begin position="42"/>
        <end position="64"/>
    </location>
</feature>
<proteinExistence type="predicted"/>
<dbReference type="AlphaFoldDB" id="A0A6J7I000"/>
<feature type="transmembrane region" description="Helical" evidence="2">
    <location>
        <begin position="17"/>
        <end position="36"/>
    </location>
</feature>
<gene>
    <name evidence="3" type="ORF">UFOPK3614_01025</name>
</gene>
<evidence type="ECO:0000256" key="2">
    <source>
        <dbReference type="SAM" id="Phobius"/>
    </source>
</evidence>
<feature type="compositionally biased region" description="Basic residues" evidence="1">
    <location>
        <begin position="78"/>
        <end position="88"/>
    </location>
</feature>
<accession>A0A6J7I000</accession>
<keyword evidence="2" id="KW-0812">Transmembrane</keyword>
<reference evidence="3" key="1">
    <citation type="submission" date="2020-05" db="EMBL/GenBank/DDBJ databases">
        <authorList>
            <person name="Chiriac C."/>
            <person name="Salcher M."/>
            <person name="Ghai R."/>
            <person name="Kavagutti S V."/>
        </authorList>
    </citation>
    <scope>NUCLEOTIDE SEQUENCE</scope>
</reference>
<keyword evidence="2" id="KW-1133">Transmembrane helix</keyword>